<dbReference type="AlphaFoldDB" id="A0A2W2B8U5"/>
<dbReference type="EMBL" id="POTW01000037">
    <property type="protein sequence ID" value="PZF82492.1"/>
    <property type="molecule type" value="Genomic_DNA"/>
</dbReference>
<dbReference type="GO" id="GO:0008477">
    <property type="term" value="F:purine nucleosidase activity"/>
    <property type="evidence" value="ECO:0007669"/>
    <property type="project" value="TreeGrafter"/>
</dbReference>
<dbReference type="Gene3D" id="3.90.245.10">
    <property type="entry name" value="Ribonucleoside hydrolase-like"/>
    <property type="match status" value="2"/>
</dbReference>
<evidence type="ECO:0000313" key="4">
    <source>
        <dbReference type="EMBL" id="PZF82492.1"/>
    </source>
</evidence>
<evidence type="ECO:0000256" key="1">
    <source>
        <dbReference type="ARBA" id="ARBA00022801"/>
    </source>
</evidence>
<dbReference type="GO" id="GO:0005829">
    <property type="term" value="C:cytosol"/>
    <property type="evidence" value="ECO:0007669"/>
    <property type="project" value="TreeGrafter"/>
</dbReference>
<keyword evidence="5" id="KW-1185">Reference proteome</keyword>
<dbReference type="Proteomes" id="UP000248764">
    <property type="component" value="Unassembled WGS sequence"/>
</dbReference>
<dbReference type="InterPro" id="IPR001910">
    <property type="entry name" value="Inosine/uridine_hydrolase_dom"/>
</dbReference>
<dbReference type="RefSeq" id="WP_111255712.1">
    <property type="nucleotide sequence ID" value="NZ_POTW01000037.1"/>
</dbReference>
<gene>
    <name evidence="4" type="ORF">C1I92_16335</name>
</gene>
<dbReference type="InterPro" id="IPR036452">
    <property type="entry name" value="Ribo_hydro-like"/>
</dbReference>
<dbReference type="GO" id="GO:0006152">
    <property type="term" value="P:purine nucleoside catabolic process"/>
    <property type="evidence" value="ECO:0007669"/>
    <property type="project" value="TreeGrafter"/>
</dbReference>
<keyword evidence="1" id="KW-0378">Hydrolase</keyword>
<evidence type="ECO:0000256" key="2">
    <source>
        <dbReference type="ARBA" id="ARBA00023295"/>
    </source>
</evidence>
<reference evidence="4 5" key="1">
    <citation type="submission" date="2018-01" db="EMBL/GenBank/DDBJ databases">
        <title>Draft genome sequence of Jiangella sp. GTF31.</title>
        <authorList>
            <person name="Sahin N."/>
            <person name="Ay H."/>
            <person name="Saygin H."/>
        </authorList>
    </citation>
    <scope>NUCLEOTIDE SEQUENCE [LARGE SCALE GENOMIC DNA]</scope>
    <source>
        <strain evidence="4 5">GTF31</strain>
    </source>
</reference>
<name>A0A2W2B8U5_9ACTN</name>
<keyword evidence="2" id="KW-0326">Glycosidase</keyword>
<evidence type="ECO:0000259" key="3">
    <source>
        <dbReference type="Pfam" id="PF01156"/>
    </source>
</evidence>
<feature type="domain" description="Inosine/uridine-preferring nucleoside hydrolase" evidence="3">
    <location>
        <begin position="8"/>
        <end position="285"/>
    </location>
</feature>
<dbReference type="InterPro" id="IPR023186">
    <property type="entry name" value="IUNH"/>
</dbReference>
<sequence>MGQPLTRILLDTDLAMGAPGADIDDGLALALALADPGLRVELVTTVSGNSDVATSTRLTRELLELLGHADVPVVEGAPAGGDAAAEIARRLLAEPGELTVVAIGPLTNVARAVASDPRVAAAAREIVVMGGVFLEQTNVAAMPGEYNFWCDPDAAQAVLTSGAALRLVGLDVTRKVRLSRADTKALAAGGEFGRFAATHIEGWIDAQNRTKPRDQLEQDSCALHDPLAVAVVTRPDLVTWQDAHVAVETAGRVTRGVAIADLLMWENPPAPNCRIATAVDVEAFTALFTERMAALP</sequence>
<dbReference type="SUPFAM" id="SSF53590">
    <property type="entry name" value="Nucleoside hydrolase"/>
    <property type="match status" value="1"/>
</dbReference>
<evidence type="ECO:0000313" key="5">
    <source>
        <dbReference type="Proteomes" id="UP000248764"/>
    </source>
</evidence>
<accession>A0A2W2B8U5</accession>
<dbReference type="Pfam" id="PF01156">
    <property type="entry name" value="IU_nuc_hydro"/>
    <property type="match status" value="1"/>
</dbReference>
<dbReference type="PANTHER" id="PTHR12304:SF4">
    <property type="entry name" value="URIDINE NUCLEOSIDASE"/>
    <property type="match status" value="1"/>
</dbReference>
<organism evidence="4 5">
    <name type="scientific">Jiangella anatolica</name>
    <dbReference type="NCBI Taxonomy" id="2670374"/>
    <lineage>
        <taxon>Bacteria</taxon>
        <taxon>Bacillati</taxon>
        <taxon>Actinomycetota</taxon>
        <taxon>Actinomycetes</taxon>
        <taxon>Jiangellales</taxon>
        <taxon>Jiangellaceae</taxon>
        <taxon>Jiangella</taxon>
    </lineage>
</organism>
<protein>
    <recommendedName>
        <fullName evidence="3">Inosine/uridine-preferring nucleoside hydrolase domain-containing protein</fullName>
    </recommendedName>
</protein>
<proteinExistence type="predicted"/>
<comment type="caution">
    <text evidence="4">The sequence shown here is derived from an EMBL/GenBank/DDBJ whole genome shotgun (WGS) entry which is preliminary data.</text>
</comment>
<dbReference type="PANTHER" id="PTHR12304">
    <property type="entry name" value="INOSINE-URIDINE PREFERRING NUCLEOSIDE HYDROLASE"/>
    <property type="match status" value="1"/>
</dbReference>